<dbReference type="PANTHER" id="PTHR12304">
    <property type="entry name" value="INOSINE-URIDINE PREFERRING NUCLEOSIDE HYDROLASE"/>
    <property type="match status" value="1"/>
</dbReference>
<dbReference type="GO" id="GO:0008477">
    <property type="term" value="F:purine nucleosidase activity"/>
    <property type="evidence" value="ECO:0007669"/>
    <property type="project" value="TreeGrafter"/>
</dbReference>
<sequence length="460" mass="48543">MVGAARRRRHGPRRAGARRLRPARGGCARRVRRPRARRGHGPRRGPGGRRRSRRRALRAPHDRVRPAGCAAGRDRDAPRGRRRIVDGPLPALVPLPRRRVRGRLRRRHRRRAPRGEGPRRPARRLRRQPGVRVSPGGPDSGAIPVILDVDTGVDDALALLFAARHPGLDLLAVSCVSGNASLAQVTRNTLAVLHAAGADEVPVAAGAARPLIERPRPAAGAHGSDGLGGIVLPDAPRAADPLGALDLMRRTILASPRPVTLVALGPQTNLALLLRSYPEVAAGVERIVFMGGSASVGNATAVAEFNVWHDPEAAAIVVDSGVPCLMYGLDVYSEPAVPESLADALTGGDDPLGRLVGQLLQHRFTLVDGRPADYTGGLGDAGAVCAIADPDALGTARLPLRVELAGGSRGQTIVDRRTLFGEDVEHGIAESWTPVDVALTVDGPRLARGYLEALGAAVEA</sequence>
<feature type="compositionally biased region" description="Basic and acidic residues" evidence="3">
    <location>
        <begin position="72"/>
        <end position="85"/>
    </location>
</feature>
<dbReference type="Pfam" id="PF01156">
    <property type="entry name" value="IU_nuc_hydro"/>
    <property type="match status" value="1"/>
</dbReference>
<feature type="compositionally biased region" description="Basic residues" evidence="3">
    <location>
        <begin position="1"/>
        <end position="58"/>
    </location>
</feature>
<feature type="compositionally biased region" description="Basic residues" evidence="3">
    <location>
        <begin position="96"/>
        <end position="112"/>
    </location>
</feature>
<name>A0A975FNP2_9MICO</name>
<dbReference type="InterPro" id="IPR001910">
    <property type="entry name" value="Inosine/uridine_hydrolase_dom"/>
</dbReference>
<evidence type="ECO:0000256" key="2">
    <source>
        <dbReference type="ARBA" id="ARBA00023295"/>
    </source>
</evidence>
<organism evidence="5 6">
    <name type="scientific">Agromyces archimandritae</name>
    <dbReference type="NCBI Taxonomy" id="2781962"/>
    <lineage>
        <taxon>Bacteria</taxon>
        <taxon>Bacillati</taxon>
        <taxon>Actinomycetota</taxon>
        <taxon>Actinomycetes</taxon>
        <taxon>Micrococcales</taxon>
        <taxon>Microbacteriaceae</taxon>
        <taxon>Agromyces</taxon>
    </lineage>
</organism>
<evidence type="ECO:0000256" key="3">
    <source>
        <dbReference type="SAM" id="MobiDB-lite"/>
    </source>
</evidence>
<proteinExistence type="predicted"/>
<reference evidence="5" key="1">
    <citation type="submission" date="2021-03" db="EMBL/GenBank/DDBJ databases">
        <title>Agromyces archimandritus sp. nov., isolated from the cockroach Archimandrita tessellata.</title>
        <authorList>
            <person name="Guzman J."/>
            <person name="Ortuzar M."/>
            <person name="Poehlein A."/>
            <person name="Daniel R."/>
            <person name="Trujillo M."/>
            <person name="Vilcinskas A."/>
        </authorList>
    </citation>
    <scope>NUCLEOTIDE SEQUENCE</scope>
    <source>
        <strain evidence="5">G127AT</strain>
    </source>
</reference>
<gene>
    <name evidence="5" type="ORF">G127AT_04755</name>
</gene>
<feature type="compositionally biased region" description="Basic residues" evidence="3">
    <location>
        <begin position="120"/>
        <end position="129"/>
    </location>
</feature>
<dbReference type="EMBL" id="CP071696">
    <property type="protein sequence ID" value="QTX05530.1"/>
    <property type="molecule type" value="Genomic_DNA"/>
</dbReference>
<feature type="region of interest" description="Disordered" evidence="3">
    <location>
        <begin position="1"/>
        <end position="138"/>
    </location>
</feature>
<dbReference type="Proteomes" id="UP000671914">
    <property type="component" value="Chromosome"/>
</dbReference>
<dbReference type="AlphaFoldDB" id="A0A975FNP2"/>
<protein>
    <submittedName>
        <fullName evidence="5">Nucleoside hydrolase</fullName>
    </submittedName>
</protein>
<keyword evidence="2" id="KW-0326">Glycosidase</keyword>
<dbReference type="Gene3D" id="3.90.245.10">
    <property type="entry name" value="Ribonucleoside hydrolase-like"/>
    <property type="match status" value="1"/>
</dbReference>
<evidence type="ECO:0000313" key="5">
    <source>
        <dbReference type="EMBL" id="QTX05530.1"/>
    </source>
</evidence>
<dbReference type="InterPro" id="IPR036452">
    <property type="entry name" value="Ribo_hydro-like"/>
</dbReference>
<accession>A0A975FNP2</accession>
<dbReference type="PANTHER" id="PTHR12304:SF4">
    <property type="entry name" value="URIDINE NUCLEOSIDASE"/>
    <property type="match status" value="1"/>
</dbReference>
<keyword evidence="6" id="KW-1185">Reference proteome</keyword>
<feature type="domain" description="Inosine/uridine-preferring nucleoside hydrolase" evidence="4">
    <location>
        <begin position="145"/>
        <end position="446"/>
    </location>
</feature>
<evidence type="ECO:0000313" key="6">
    <source>
        <dbReference type="Proteomes" id="UP000671914"/>
    </source>
</evidence>
<dbReference type="SUPFAM" id="SSF53590">
    <property type="entry name" value="Nucleoside hydrolase"/>
    <property type="match status" value="1"/>
</dbReference>
<dbReference type="KEGG" id="aarc:G127AT_04755"/>
<evidence type="ECO:0000259" key="4">
    <source>
        <dbReference type="Pfam" id="PF01156"/>
    </source>
</evidence>
<dbReference type="GO" id="GO:0005829">
    <property type="term" value="C:cytosol"/>
    <property type="evidence" value="ECO:0007669"/>
    <property type="project" value="TreeGrafter"/>
</dbReference>
<dbReference type="InterPro" id="IPR023186">
    <property type="entry name" value="IUNH"/>
</dbReference>
<evidence type="ECO:0000256" key="1">
    <source>
        <dbReference type="ARBA" id="ARBA00022801"/>
    </source>
</evidence>
<keyword evidence="1 5" id="KW-0378">Hydrolase</keyword>
<dbReference type="GO" id="GO:0006152">
    <property type="term" value="P:purine nucleoside catabolic process"/>
    <property type="evidence" value="ECO:0007669"/>
    <property type="project" value="TreeGrafter"/>
</dbReference>